<keyword evidence="5" id="KW-1185">Reference proteome</keyword>
<dbReference type="InterPro" id="IPR006343">
    <property type="entry name" value="DnaB/C_C"/>
</dbReference>
<accession>A0ABT9CBF4</accession>
<name>A0ABT9CBF4_9BACL</name>
<proteinExistence type="inferred from homology"/>
<dbReference type="RefSeq" id="WP_305022209.1">
    <property type="nucleotide sequence ID" value="NZ_JAUQTB010000001.1"/>
</dbReference>
<sequence>MREPKHTAADEAVRGASVALEAGMASIPYVLLKYYRQLELSDIEVLLLIQLLSFKQMEQNEFPTLDELQQRMGAAPDVIAKAVQRLIREKLISIDMELDEQRGIHYERYNLSGLYTELGRYLLKEQQSRKTVSVSSPQTNSWLEEPKEEEKNIFTIFEKEFGRPLSPMEYESISGWVDQDRYPEELILLALKEAVFAGKVHFRYIDRILLEWSRNRLRTAEEVKAYAQRFRTGGRG</sequence>
<evidence type="ECO:0000259" key="3">
    <source>
        <dbReference type="Pfam" id="PF21984"/>
    </source>
</evidence>
<dbReference type="Proteomes" id="UP001240171">
    <property type="component" value="Unassembled WGS sequence"/>
</dbReference>
<dbReference type="InterPro" id="IPR036388">
    <property type="entry name" value="WH-like_DNA-bd_sf"/>
</dbReference>
<feature type="domain" description="DnaD N-terminal" evidence="3">
    <location>
        <begin position="27"/>
        <end position="127"/>
    </location>
</feature>
<dbReference type="Pfam" id="PF21984">
    <property type="entry name" value="DnaD_N"/>
    <property type="match status" value="1"/>
</dbReference>
<comment type="caution">
    <text evidence="4">The sequence shown here is derived from an EMBL/GenBank/DDBJ whole genome shotgun (WGS) entry which is preliminary data.</text>
</comment>
<dbReference type="InterPro" id="IPR053162">
    <property type="entry name" value="DnaD"/>
</dbReference>
<dbReference type="PANTHER" id="PTHR37293">
    <property type="entry name" value="PHAGE REPLICATION PROTEIN-RELATED"/>
    <property type="match status" value="1"/>
</dbReference>
<dbReference type="InterPro" id="IPR053843">
    <property type="entry name" value="DnaD_N"/>
</dbReference>
<dbReference type="Gene3D" id="1.10.10.630">
    <property type="entry name" value="DnaD domain-like"/>
    <property type="match status" value="1"/>
</dbReference>
<evidence type="ECO:0000313" key="4">
    <source>
        <dbReference type="EMBL" id="MDO7905021.1"/>
    </source>
</evidence>
<dbReference type="PANTHER" id="PTHR37293:SF6">
    <property type="entry name" value="DNA REPLICATION PROTEIN DNAD"/>
    <property type="match status" value="1"/>
</dbReference>
<gene>
    <name evidence="4" type="ORF">Q5741_01175</name>
</gene>
<reference evidence="4 5" key="1">
    <citation type="submission" date="2023-07" db="EMBL/GenBank/DDBJ databases">
        <title>Paenibacillus sp. JX-17 nov. isolated from soil.</title>
        <authorList>
            <person name="Wan Y."/>
            <person name="Liu B."/>
        </authorList>
    </citation>
    <scope>NUCLEOTIDE SEQUENCE [LARGE SCALE GENOMIC DNA]</scope>
    <source>
        <strain evidence="4 5">JX-17</strain>
    </source>
</reference>
<dbReference type="SUPFAM" id="SSF158499">
    <property type="entry name" value="DnaD domain-like"/>
    <property type="match status" value="1"/>
</dbReference>
<dbReference type="NCBIfam" id="TIGR01446">
    <property type="entry name" value="DnaD_dom"/>
    <property type="match status" value="1"/>
</dbReference>
<protein>
    <submittedName>
        <fullName evidence="4">DnaD domain protein</fullName>
    </submittedName>
</protein>
<evidence type="ECO:0000313" key="5">
    <source>
        <dbReference type="Proteomes" id="UP001240171"/>
    </source>
</evidence>
<evidence type="ECO:0000259" key="2">
    <source>
        <dbReference type="Pfam" id="PF07261"/>
    </source>
</evidence>
<evidence type="ECO:0000256" key="1">
    <source>
        <dbReference type="ARBA" id="ARBA00093462"/>
    </source>
</evidence>
<dbReference type="Gene3D" id="1.10.10.10">
    <property type="entry name" value="Winged helix-like DNA-binding domain superfamily/Winged helix DNA-binding domain"/>
    <property type="match status" value="1"/>
</dbReference>
<comment type="similarity">
    <text evidence="1">Belongs to the DnaB/DnaD family.</text>
</comment>
<organism evidence="4 5">
    <name type="scientific">Paenibacillus lacisoli</name>
    <dbReference type="NCBI Taxonomy" id="3064525"/>
    <lineage>
        <taxon>Bacteria</taxon>
        <taxon>Bacillati</taxon>
        <taxon>Bacillota</taxon>
        <taxon>Bacilli</taxon>
        <taxon>Bacillales</taxon>
        <taxon>Paenibacillaceae</taxon>
        <taxon>Paenibacillus</taxon>
    </lineage>
</organism>
<feature type="domain" description="DnaB/C C-terminal" evidence="2">
    <location>
        <begin position="154"/>
        <end position="226"/>
    </location>
</feature>
<dbReference type="EMBL" id="JAUQTB010000001">
    <property type="protein sequence ID" value="MDO7905021.1"/>
    <property type="molecule type" value="Genomic_DNA"/>
</dbReference>
<dbReference type="InterPro" id="IPR034829">
    <property type="entry name" value="DnaD-like_sf"/>
</dbReference>
<dbReference type="Pfam" id="PF07261">
    <property type="entry name" value="DnaB_2"/>
    <property type="match status" value="1"/>
</dbReference>